<keyword evidence="3 7" id="KW-0378">Hydrolase</keyword>
<keyword evidence="4" id="KW-0865">Zymogen</keyword>
<evidence type="ECO:0000256" key="6">
    <source>
        <dbReference type="PIRSR" id="PIRSR001227-2"/>
    </source>
</evidence>
<keyword evidence="6" id="KW-0106">Calcium</keyword>
<feature type="active site" description="Nucleophile" evidence="5">
    <location>
        <position position="214"/>
    </location>
</feature>
<comment type="cofactor">
    <cofactor evidence="6">
        <name>Ca(2+)</name>
        <dbReference type="ChEBI" id="CHEBI:29108"/>
    </cofactor>
    <text evidence="6">Binds 1 Ca(2+) ion per dimer.</text>
</comment>
<dbReference type="PANTHER" id="PTHR34218">
    <property type="entry name" value="PEPTIDASE S45 PENICILLIN AMIDASE"/>
    <property type="match status" value="1"/>
</dbReference>
<evidence type="ECO:0000313" key="8">
    <source>
        <dbReference type="Proteomes" id="UP000316426"/>
    </source>
</evidence>
<protein>
    <submittedName>
        <fullName evidence="7">Acyl-homoserine lactone acylase QuiP</fullName>
        <ecNumber evidence="7">3.5.1.97</ecNumber>
    </submittedName>
</protein>
<dbReference type="InterPro" id="IPR014395">
    <property type="entry name" value="Pen/GL7ACA/AHL_acylase"/>
</dbReference>
<dbReference type="Pfam" id="PF01804">
    <property type="entry name" value="Penicil_amidase"/>
    <property type="match status" value="1"/>
</dbReference>
<dbReference type="SUPFAM" id="SSF56235">
    <property type="entry name" value="N-terminal nucleophile aminohydrolases (Ntn hydrolases)"/>
    <property type="match status" value="1"/>
</dbReference>
<dbReference type="InterPro" id="IPR029055">
    <property type="entry name" value="Ntn_hydrolases_N"/>
</dbReference>
<dbReference type="EC" id="3.5.1.97" evidence="7"/>
<dbReference type="GO" id="GO:0017000">
    <property type="term" value="P:antibiotic biosynthetic process"/>
    <property type="evidence" value="ECO:0007669"/>
    <property type="project" value="InterPro"/>
</dbReference>
<dbReference type="GO" id="GO:0046872">
    <property type="term" value="F:metal ion binding"/>
    <property type="evidence" value="ECO:0007669"/>
    <property type="project" value="UniProtKB-KW"/>
</dbReference>
<dbReference type="EMBL" id="CP036349">
    <property type="protein sequence ID" value="QDV72620.1"/>
    <property type="molecule type" value="Genomic_DNA"/>
</dbReference>
<evidence type="ECO:0000256" key="3">
    <source>
        <dbReference type="ARBA" id="ARBA00022801"/>
    </source>
</evidence>
<dbReference type="Gene3D" id="1.10.1400.10">
    <property type="match status" value="1"/>
</dbReference>
<gene>
    <name evidence="7" type="primary">quiP</name>
    <name evidence="7" type="ORF">Spa11_08000</name>
</gene>
<keyword evidence="2" id="KW-0732">Signal</keyword>
<dbReference type="InterPro" id="IPR002692">
    <property type="entry name" value="S45"/>
</dbReference>
<dbReference type="InterPro" id="IPR043146">
    <property type="entry name" value="Penicillin_amidase_N_B-knob"/>
</dbReference>
<dbReference type="InterPro" id="IPR023343">
    <property type="entry name" value="Penicillin_amidase_dom1"/>
</dbReference>
<dbReference type="PIRSF" id="PIRSF001227">
    <property type="entry name" value="Pen_acylase"/>
    <property type="match status" value="1"/>
</dbReference>
<comment type="similarity">
    <text evidence="1">Belongs to the peptidase S45 family.</text>
</comment>
<sequence length="746" mass="83624">MEKLELRTATIAFTARRDAAGVPHAECGSWLEAVYALGYLHALDRPTQMHFARTVALGRAAERIANRPEMLEMDQFLRRSGVHRRLGEEVGMLPPRVLLQLEWYCRGVNDGLREVGRTLPMWAVGFQPEAWNPEAVLAIGNLLSFAGLAVGEQEAKRVILELIQLGTSDERLRELFRPYLDGVDFGPLRELNFAKQLSDDALELLADLPRLAGSNAWAVAPSRSATGGALLASDPHLEVNRLPAIWYEAVLRWRSDDGRHEYAMGATLPGCPLMAVGRTSRLAWGVTYMHANTSDYFIEDIRTKPDADDAWQYRRGEEWIDYRPRLERIGRRGAKPVDQLVYENEVGVLTEPPTEPGKHLSVAWIGGRPGGGKAIATWLDVIAAPTTSDAMDIVRQSPHPSLVWVFADSAGHIGKQASGWLPVRSRASGLVPVPAWDAANHWLGAVPPEKLPREYDPARGFVASANEELYLADGTPLHSHGLHDYRRRRVDERLTELPRATITDMQALQYDVLSLHARDMLPVLLTHIDDEHALKQRLLEWDCRFDAESRGAALFMAFYRHVLLEVFGHNTGIGLRRMIYLATRIGYSAMVLTACDRTLPKVTSSWWSQRDKRTMIRRAADRALAEPQQRWRDVNAFHFTDRFFGGSRGLTTTGRLLGFESPVTPMPGCHATPFQGHLKVTATRESTFAPSYHFVTDLTSDEAWTNLPGGPSENRFSRWYKTDVPRWTTGEYKRLVGMPQAGPDGA</sequence>
<accession>A0A518K4B0</accession>
<dbReference type="Gene3D" id="2.30.120.10">
    <property type="match status" value="1"/>
</dbReference>
<dbReference type="PANTHER" id="PTHR34218:SF3">
    <property type="entry name" value="ACYL-HOMOSERINE LACTONE ACYLASE PVDQ"/>
    <property type="match status" value="1"/>
</dbReference>
<reference evidence="7 8" key="1">
    <citation type="submission" date="2019-02" db="EMBL/GenBank/DDBJ databases">
        <title>Deep-cultivation of Planctomycetes and their phenomic and genomic characterization uncovers novel biology.</title>
        <authorList>
            <person name="Wiegand S."/>
            <person name="Jogler M."/>
            <person name="Boedeker C."/>
            <person name="Pinto D."/>
            <person name="Vollmers J."/>
            <person name="Rivas-Marin E."/>
            <person name="Kohn T."/>
            <person name="Peeters S.H."/>
            <person name="Heuer A."/>
            <person name="Rast P."/>
            <person name="Oberbeckmann S."/>
            <person name="Bunk B."/>
            <person name="Jeske O."/>
            <person name="Meyerdierks A."/>
            <person name="Storesund J.E."/>
            <person name="Kallscheuer N."/>
            <person name="Luecker S."/>
            <person name="Lage O.M."/>
            <person name="Pohl T."/>
            <person name="Merkel B.J."/>
            <person name="Hornburger P."/>
            <person name="Mueller R.-W."/>
            <person name="Bruemmer F."/>
            <person name="Labrenz M."/>
            <person name="Spormann A.M."/>
            <person name="Op den Camp H."/>
            <person name="Overmann J."/>
            <person name="Amann R."/>
            <person name="Jetten M.S.M."/>
            <person name="Mascher T."/>
            <person name="Medema M.H."/>
            <person name="Devos D.P."/>
            <person name="Kaster A.-K."/>
            <person name="Ovreas L."/>
            <person name="Rohde M."/>
            <person name="Galperin M.Y."/>
            <person name="Jogler C."/>
        </authorList>
    </citation>
    <scope>NUCLEOTIDE SEQUENCE [LARGE SCALE GENOMIC DNA]</scope>
    <source>
        <strain evidence="7 8">Spa11</strain>
    </source>
</reference>
<keyword evidence="6" id="KW-0479">Metal-binding</keyword>
<dbReference type="Gene3D" id="3.60.20.10">
    <property type="entry name" value="Glutamine Phosphoribosylpyrophosphate, subunit 1, domain 1"/>
    <property type="match status" value="1"/>
</dbReference>
<evidence type="ECO:0000256" key="1">
    <source>
        <dbReference type="ARBA" id="ARBA00006586"/>
    </source>
</evidence>
<dbReference type="GO" id="GO:0016811">
    <property type="term" value="F:hydrolase activity, acting on carbon-nitrogen (but not peptide) bonds, in linear amides"/>
    <property type="evidence" value="ECO:0007669"/>
    <property type="project" value="InterPro"/>
</dbReference>
<feature type="binding site" evidence="6">
    <location>
        <position position="154"/>
    </location>
    <ligand>
        <name>Ca(2+)</name>
        <dbReference type="ChEBI" id="CHEBI:29108"/>
    </ligand>
</feature>
<keyword evidence="8" id="KW-1185">Reference proteome</keyword>
<feature type="binding site" evidence="6">
    <location>
        <position position="295"/>
    </location>
    <ligand>
        <name>Ca(2+)</name>
        <dbReference type="ChEBI" id="CHEBI:29108"/>
    </ligand>
</feature>
<dbReference type="RefSeq" id="WP_145108202.1">
    <property type="nucleotide sequence ID" value="NZ_CP036349.1"/>
</dbReference>
<evidence type="ECO:0000256" key="4">
    <source>
        <dbReference type="ARBA" id="ARBA00023145"/>
    </source>
</evidence>
<evidence type="ECO:0000256" key="5">
    <source>
        <dbReference type="PIRSR" id="PIRSR001227-1"/>
    </source>
</evidence>
<name>A0A518K4B0_9BACT</name>
<dbReference type="KEGG" id="bmei:Spa11_08000"/>
<dbReference type="Proteomes" id="UP000316426">
    <property type="component" value="Chromosome"/>
</dbReference>
<dbReference type="InterPro" id="IPR043147">
    <property type="entry name" value="Penicillin_amidase_A-knob"/>
</dbReference>
<organism evidence="7 8">
    <name type="scientific">Botrimarina mediterranea</name>
    <dbReference type="NCBI Taxonomy" id="2528022"/>
    <lineage>
        <taxon>Bacteria</taxon>
        <taxon>Pseudomonadati</taxon>
        <taxon>Planctomycetota</taxon>
        <taxon>Planctomycetia</taxon>
        <taxon>Pirellulales</taxon>
        <taxon>Lacipirellulaceae</taxon>
        <taxon>Botrimarina</taxon>
    </lineage>
</organism>
<evidence type="ECO:0000313" key="7">
    <source>
        <dbReference type="EMBL" id="QDV72620.1"/>
    </source>
</evidence>
<dbReference type="Gene3D" id="1.10.439.10">
    <property type="entry name" value="Penicillin Amidohydrolase, domain 1"/>
    <property type="match status" value="1"/>
</dbReference>
<evidence type="ECO:0000256" key="2">
    <source>
        <dbReference type="ARBA" id="ARBA00022729"/>
    </source>
</evidence>
<dbReference type="AlphaFoldDB" id="A0A518K4B0"/>
<proteinExistence type="inferred from homology"/>